<protein>
    <submittedName>
        <fullName evidence="1">Uncharacterized protein</fullName>
    </submittedName>
</protein>
<proteinExistence type="predicted"/>
<sequence length="114" mass="12682">MSALWPRQTWGRHAWGWSRLVGRGAEVSDRDTGTPQRSVAGVGADTGWSRAQCCRSPIVTELVRREVTELGLRGVNIGRTPCQLVRQHIYPGRVPDGAKQCGWWFVDEVALGRV</sequence>
<reference evidence="1" key="1">
    <citation type="journal article" date="2022" name="bioRxiv">
        <title>Sequencing and chromosome-scale assembly of the giantPleurodeles waltlgenome.</title>
        <authorList>
            <person name="Brown T."/>
            <person name="Elewa A."/>
            <person name="Iarovenko S."/>
            <person name="Subramanian E."/>
            <person name="Araus A.J."/>
            <person name="Petzold A."/>
            <person name="Susuki M."/>
            <person name="Suzuki K.-i.T."/>
            <person name="Hayashi T."/>
            <person name="Toyoda A."/>
            <person name="Oliveira C."/>
            <person name="Osipova E."/>
            <person name="Leigh N.D."/>
            <person name="Simon A."/>
            <person name="Yun M.H."/>
        </authorList>
    </citation>
    <scope>NUCLEOTIDE SEQUENCE</scope>
    <source>
        <strain evidence="1">20211129_DDA</strain>
        <tissue evidence="1">Liver</tissue>
    </source>
</reference>
<evidence type="ECO:0000313" key="1">
    <source>
        <dbReference type="EMBL" id="KAJ1216702.1"/>
    </source>
</evidence>
<keyword evidence="2" id="KW-1185">Reference proteome</keyword>
<organism evidence="1 2">
    <name type="scientific">Pleurodeles waltl</name>
    <name type="common">Iberian ribbed newt</name>
    <dbReference type="NCBI Taxonomy" id="8319"/>
    <lineage>
        <taxon>Eukaryota</taxon>
        <taxon>Metazoa</taxon>
        <taxon>Chordata</taxon>
        <taxon>Craniata</taxon>
        <taxon>Vertebrata</taxon>
        <taxon>Euteleostomi</taxon>
        <taxon>Amphibia</taxon>
        <taxon>Batrachia</taxon>
        <taxon>Caudata</taxon>
        <taxon>Salamandroidea</taxon>
        <taxon>Salamandridae</taxon>
        <taxon>Pleurodelinae</taxon>
        <taxon>Pleurodeles</taxon>
    </lineage>
</organism>
<name>A0AAV7WUP6_PLEWA</name>
<dbReference type="AlphaFoldDB" id="A0AAV7WUP6"/>
<evidence type="ECO:0000313" key="2">
    <source>
        <dbReference type="Proteomes" id="UP001066276"/>
    </source>
</evidence>
<gene>
    <name evidence="1" type="ORF">NDU88_004303</name>
</gene>
<accession>A0AAV7WUP6</accession>
<comment type="caution">
    <text evidence="1">The sequence shown here is derived from an EMBL/GenBank/DDBJ whole genome shotgun (WGS) entry which is preliminary data.</text>
</comment>
<dbReference type="Proteomes" id="UP001066276">
    <property type="component" value="Chromosome 1_1"/>
</dbReference>
<dbReference type="EMBL" id="JANPWB010000001">
    <property type="protein sequence ID" value="KAJ1216702.1"/>
    <property type="molecule type" value="Genomic_DNA"/>
</dbReference>